<dbReference type="SUPFAM" id="SSF56281">
    <property type="entry name" value="Metallo-hydrolase/oxidoreductase"/>
    <property type="match status" value="1"/>
</dbReference>
<evidence type="ECO:0000313" key="2">
    <source>
        <dbReference type="Proteomes" id="UP000574317"/>
    </source>
</evidence>
<dbReference type="SUPFAM" id="SSF109854">
    <property type="entry name" value="DinB/YfiT-like putative metalloenzymes"/>
    <property type="match status" value="1"/>
</dbReference>
<dbReference type="EMBL" id="JAAOAO010000159">
    <property type="protein sequence ID" value="KAF5560215.1"/>
    <property type="molecule type" value="Genomic_DNA"/>
</dbReference>
<dbReference type="InterPro" id="IPR036866">
    <property type="entry name" value="RibonucZ/Hydroxyglut_hydro"/>
</dbReference>
<name>A0A8H5ND24_9HYPO</name>
<dbReference type="Gene3D" id="3.60.15.10">
    <property type="entry name" value="Ribonuclease Z/Hydroxyacylglutathione hydrolase-like"/>
    <property type="match status" value="1"/>
</dbReference>
<gene>
    <name evidence="1" type="ORF">FNAPI_4383</name>
</gene>
<dbReference type="InterPro" id="IPR018531">
    <property type="entry name" value="DUF1993"/>
</dbReference>
<dbReference type="Gene3D" id="1.20.120.450">
    <property type="entry name" value="dinb family like domain"/>
    <property type="match status" value="1"/>
</dbReference>
<protein>
    <recommendedName>
        <fullName evidence="3">Metallo-beta-lactamase domain-containing protein</fullName>
    </recommendedName>
</protein>
<sequence>MPTSLYDLIIPTFIKGLQTFDHVLTKAEQYAKEKGLNADEVFPQARLVEDQLPLVFQVQTATRAVQTTIGRLTGVEPTFFEDNEKTIADLHARIQKALEAVKSVKPEDVNSREDVKVELPRPDRTLTLTVKEATLNHGQTNFFFHIVTGYSILRSLGVPIGKGDYLGSFLADTLLGPGFERGDHESVWRRLLSWFVIGLPIPTCHCTAANMRTIQQPWSDISAPFINARAANMKLITVFTAILGLIEPSLALNNDKIGANSTLERAITAIGAEGLSKLHKVTYECQSLMQSYNLNRADVSAATSGTQNISYEVDYPLLRQRIDRRIQPSHSWGWASPELQPMEFSLVVWTGDGNSACFVKGNNQVFLPRNVTAGCVDAALAASLATEAVMMSPGLVERIRRSRSSEEREVNINGIKFPAVYSNLDKLLVVVNSETYLPYIIRSEEQHPIYGNATKDVYLSNYKEVQGIKFPHTIQTIYSSSSQRFNVVLEDFIIDKINATAKLGDNFFDLVPHGQKVNISEKPPGVPSGLVTDYSTSLLGSPVKNVSVEALKSARPVDLLQVYWLISDDSHDLGFKQLIIEFEAEVIVCDAPPFWSEAVMEWIKKNIGKKVTYVAPSHHHRDHTGGIADYVRAGAKLIIPEMALDYWSSIPGAEFITFNQTHPYVHRDNKVQAWFNWADQAPHAADWTYVMITERCPDRNSSIFVYEADTWEAGLSVDLSNQQQMRQWLNQLLEDGLPRSATVMPTHGWITPLEQLINITAYPYPDFDISRWRKGAALCDESATKKARVIRGRVPN</sequence>
<dbReference type="PANTHER" id="PTHR36922">
    <property type="entry name" value="BLL2446 PROTEIN"/>
    <property type="match status" value="1"/>
</dbReference>
<comment type="caution">
    <text evidence="1">The sequence shown here is derived from an EMBL/GenBank/DDBJ whole genome shotgun (WGS) entry which is preliminary data.</text>
</comment>
<dbReference type="Pfam" id="PF09351">
    <property type="entry name" value="DUF1993"/>
    <property type="match status" value="1"/>
</dbReference>
<dbReference type="PANTHER" id="PTHR36922:SF1">
    <property type="entry name" value="DUF1993 DOMAIN-CONTAINING PROTEIN"/>
    <property type="match status" value="1"/>
</dbReference>
<accession>A0A8H5ND24</accession>
<organism evidence="1 2">
    <name type="scientific">Fusarium napiforme</name>
    <dbReference type="NCBI Taxonomy" id="42672"/>
    <lineage>
        <taxon>Eukaryota</taxon>
        <taxon>Fungi</taxon>
        <taxon>Dikarya</taxon>
        <taxon>Ascomycota</taxon>
        <taxon>Pezizomycotina</taxon>
        <taxon>Sordariomycetes</taxon>
        <taxon>Hypocreomycetidae</taxon>
        <taxon>Hypocreales</taxon>
        <taxon>Nectriaceae</taxon>
        <taxon>Fusarium</taxon>
        <taxon>Fusarium fujikuroi species complex</taxon>
    </lineage>
</organism>
<dbReference type="InterPro" id="IPR034660">
    <property type="entry name" value="DinB/YfiT-like"/>
</dbReference>
<dbReference type="AlphaFoldDB" id="A0A8H5ND24"/>
<reference evidence="1 2" key="1">
    <citation type="submission" date="2020-05" db="EMBL/GenBank/DDBJ databases">
        <title>Identification and distribution of gene clusters putatively required for synthesis of sphingolipid metabolism inhibitors in phylogenetically diverse species of the filamentous fungus Fusarium.</title>
        <authorList>
            <person name="Kim H.-S."/>
            <person name="Busman M."/>
            <person name="Brown D.W."/>
            <person name="Divon H."/>
            <person name="Uhlig S."/>
            <person name="Proctor R.H."/>
        </authorList>
    </citation>
    <scope>NUCLEOTIDE SEQUENCE [LARGE SCALE GENOMIC DNA]</scope>
    <source>
        <strain evidence="1 2">NRRL 25196</strain>
    </source>
</reference>
<dbReference type="Proteomes" id="UP000574317">
    <property type="component" value="Unassembled WGS sequence"/>
</dbReference>
<evidence type="ECO:0000313" key="1">
    <source>
        <dbReference type="EMBL" id="KAF5560215.1"/>
    </source>
</evidence>
<proteinExistence type="predicted"/>
<evidence type="ECO:0008006" key="3">
    <source>
        <dbReference type="Google" id="ProtNLM"/>
    </source>
</evidence>
<keyword evidence="2" id="KW-1185">Reference proteome</keyword>